<evidence type="ECO:0000313" key="1">
    <source>
        <dbReference type="EMBL" id="RFN43771.1"/>
    </source>
</evidence>
<name>A0A395M7C0_9HYPO</name>
<proteinExistence type="predicted"/>
<reference evidence="1 2" key="1">
    <citation type="journal article" date="2018" name="PLoS Pathog.">
        <title>Evolution of structural diversity of trichothecenes, a family of toxins produced by plant pathogenic and entomopathogenic fungi.</title>
        <authorList>
            <person name="Proctor R.H."/>
            <person name="McCormick S.P."/>
            <person name="Kim H.S."/>
            <person name="Cardoza R.E."/>
            <person name="Stanley A.M."/>
            <person name="Lindo L."/>
            <person name="Kelly A."/>
            <person name="Brown D.W."/>
            <person name="Lee T."/>
            <person name="Vaughan M.M."/>
            <person name="Alexander N.J."/>
            <person name="Busman M."/>
            <person name="Gutierrez S."/>
        </authorList>
    </citation>
    <scope>NUCLEOTIDE SEQUENCE [LARGE SCALE GENOMIC DNA]</scope>
    <source>
        <strain evidence="1 2">NRRL 13405</strain>
    </source>
</reference>
<keyword evidence="2" id="KW-1185">Reference proteome</keyword>
<dbReference type="AlphaFoldDB" id="A0A395M7C0"/>
<evidence type="ECO:0000313" key="2">
    <source>
        <dbReference type="Proteomes" id="UP000265631"/>
    </source>
</evidence>
<accession>A0A395M7C0</accession>
<organism evidence="1 2">
    <name type="scientific">Fusarium flagelliforme</name>
    <dbReference type="NCBI Taxonomy" id="2675880"/>
    <lineage>
        <taxon>Eukaryota</taxon>
        <taxon>Fungi</taxon>
        <taxon>Dikarya</taxon>
        <taxon>Ascomycota</taxon>
        <taxon>Pezizomycotina</taxon>
        <taxon>Sordariomycetes</taxon>
        <taxon>Hypocreomycetidae</taxon>
        <taxon>Hypocreales</taxon>
        <taxon>Nectriaceae</taxon>
        <taxon>Fusarium</taxon>
        <taxon>Fusarium incarnatum-equiseti species complex</taxon>
    </lineage>
</organism>
<dbReference type="EMBL" id="PXXK01000507">
    <property type="protein sequence ID" value="RFN43771.1"/>
    <property type="molecule type" value="Genomic_DNA"/>
</dbReference>
<sequence length="293" mass="33380">MAQQMTDRTASPPKRIRPQLIEATYIMSRDQAMDEAGDIVSRLGHRDYDQSTLVSQMAEWLSEPVIKVLSEDLKNRVFWWCAQYDPEWLETIRGANEDLLEYRYVSPIEEPPASVNIEDKMVEKLDAIKEEILETQREGLAAIMAKLELQQPQGQTSPMGSPTKRRRINTRSSANATAEKAEKIHQALRHLLGDNSQLLTTFEEFVGSIDADMLLSKKKPLWSKEELDSLKKEARAQGVSVIEYKLLDRSLQEMQDADLPIANLAALARLLVSTDQCNKLAEKFPFPFQCEDE</sequence>
<dbReference type="Proteomes" id="UP000265631">
    <property type="component" value="Unassembled WGS sequence"/>
</dbReference>
<gene>
    <name evidence="1" type="ORF">FIE12Z_11979</name>
</gene>
<protein>
    <submittedName>
        <fullName evidence="1">Uncharacterized protein</fullName>
    </submittedName>
</protein>
<comment type="caution">
    <text evidence="1">The sequence shown here is derived from an EMBL/GenBank/DDBJ whole genome shotgun (WGS) entry which is preliminary data.</text>
</comment>
<dbReference type="OrthoDB" id="5091635at2759"/>